<sequence length="251" mass="28343">MSKYTTEVRFVCESMSGLESSTGADKVDEVISKSWNKIFTSKVKMFDENYREVICSKILKHYYLREICSEVVGIWKLWMNERLEMILPYYNKLYESARLKFDPLKDINYSRTYDKTGSDVGTGSRNTEGSNSGTGESTQTKTDKSKSTDKYADTPQGALDNVESGTYLTNARIVNEDDSSSLKGTNKSNGSYSDSENSSSSMNSTEKYVESIAGKMGTASYSKMLNEYRSTLLNIDAMVVDEFSDLFMQLW</sequence>
<proteinExistence type="predicted"/>
<feature type="region of interest" description="Disordered" evidence="1">
    <location>
        <begin position="115"/>
        <end position="161"/>
    </location>
</feature>
<reference evidence="2" key="1">
    <citation type="journal article" date="2021" name="Proc. Natl. Acad. Sci. U.S.A.">
        <title>A Catalog of Tens of Thousands of Viruses from Human Metagenomes Reveals Hidden Associations with Chronic Diseases.</title>
        <authorList>
            <person name="Tisza M.J."/>
            <person name="Buck C.B."/>
        </authorList>
    </citation>
    <scope>NUCLEOTIDE SEQUENCE</scope>
    <source>
        <strain evidence="2">Ct3lO13</strain>
    </source>
</reference>
<name>A0A8S5QRT3_9CAUD</name>
<feature type="compositionally biased region" description="Basic and acidic residues" evidence="1">
    <location>
        <begin position="141"/>
        <end position="152"/>
    </location>
</feature>
<accession>A0A8S5QRT3</accession>
<feature type="region of interest" description="Disordered" evidence="1">
    <location>
        <begin position="178"/>
        <end position="203"/>
    </location>
</feature>
<feature type="compositionally biased region" description="Polar residues" evidence="1">
    <location>
        <begin position="119"/>
        <end position="136"/>
    </location>
</feature>
<organism evidence="2">
    <name type="scientific">Podoviridae sp. ct3lO13</name>
    <dbReference type="NCBI Taxonomy" id="2826538"/>
    <lineage>
        <taxon>Viruses</taxon>
        <taxon>Duplodnaviria</taxon>
        <taxon>Heunggongvirae</taxon>
        <taxon>Uroviricota</taxon>
        <taxon>Caudoviricetes</taxon>
    </lineage>
</organism>
<feature type="compositionally biased region" description="Low complexity" evidence="1">
    <location>
        <begin position="188"/>
        <end position="203"/>
    </location>
</feature>
<evidence type="ECO:0000313" key="2">
    <source>
        <dbReference type="EMBL" id="DAE21698.1"/>
    </source>
</evidence>
<protein>
    <submittedName>
        <fullName evidence="2">Lower collar protein</fullName>
    </submittedName>
</protein>
<evidence type="ECO:0000256" key="1">
    <source>
        <dbReference type="SAM" id="MobiDB-lite"/>
    </source>
</evidence>
<dbReference type="EMBL" id="BK015715">
    <property type="protein sequence ID" value="DAE21698.1"/>
    <property type="molecule type" value="Genomic_DNA"/>
</dbReference>